<protein>
    <recommendedName>
        <fullName evidence="2">DNA mismatch repair protein MutS core domain-containing protein</fullName>
    </recommendedName>
</protein>
<evidence type="ECO:0000259" key="2">
    <source>
        <dbReference type="Pfam" id="PF05192"/>
    </source>
</evidence>
<organism evidence="3 4">
    <name type="scientific">Papaver nudicaule</name>
    <name type="common">Iceland poppy</name>
    <dbReference type="NCBI Taxonomy" id="74823"/>
    <lineage>
        <taxon>Eukaryota</taxon>
        <taxon>Viridiplantae</taxon>
        <taxon>Streptophyta</taxon>
        <taxon>Embryophyta</taxon>
        <taxon>Tracheophyta</taxon>
        <taxon>Spermatophyta</taxon>
        <taxon>Magnoliopsida</taxon>
        <taxon>Ranunculales</taxon>
        <taxon>Papaveraceae</taxon>
        <taxon>Papaveroideae</taxon>
        <taxon>Papaver</taxon>
    </lineage>
</organism>
<gene>
    <name evidence="3" type="ORF">MKW94_003408</name>
</gene>
<dbReference type="AlphaFoldDB" id="A0AA41S2T8"/>
<keyword evidence="1" id="KW-0234">DNA repair</keyword>
<keyword evidence="4" id="KW-1185">Reference proteome</keyword>
<dbReference type="GO" id="GO:0006298">
    <property type="term" value="P:mismatch repair"/>
    <property type="evidence" value="ECO:0007669"/>
    <property type="project" value="InterPro"/>
</dbReference>
<proteinExistence type="predicted"/>
<sequence>MVLKNSFNGAETGSLLHLMNHTLTTFGSRLLRHWETHPLRDRSSILSRLDAVSEIAELMGTKKDVDGFNNEEDCVEIVLPEVNHILSALQVEDDDCIGNVKEKIIVSPLWRGLILTASSSTLVGNAEQ</sequence>
<accession>A0AA41S2T8</accession>
<dbReference type="GO" id="GO:0006312">
    <property type="term" value="P:mitotic recombination"/>
    <property type="evidence" value="ECO:0007669"/>
    <property type="project" value="TreeGrafter"/>
</dbReference>
<dbReference type="GO" id="GO:0140664">
    <property type="term" value="F:ATP-dependent DNA damage sensor activity"/>
    <property type="evidence" value="ECO:0007669"/>
    <property type="project" value="InterPro"/>
</dbReference>
<dbReference type="InterPro" id="IPR007696">
    <property type="entry name" value="DNA_mismatch_repair_MutS_core"/>
</dbReference>
<comment type="caution">
    <text evidence="3">The sequence shown here is derived from an EMBL/GenBank/DDBJ whole genome shotgun (WGS) entry which is preliminary data.</text>
</comment>
<dbReference type="Proteomes" id="UP001177140">
    <property type="component" value="Unassembled WGS sequence"/>
</dbReference>
<evidence type="ECO:0000313" key="3">
    <source>
        <dbReference type="EMBL" id="MCL7027700.1"/>
    </source>
</evidence>
<evidence type="ECO:0000256" key="1">
    <source>
        <dbReference type="ARBA" id="ARBA00023204"/>
    </source>
</evidence>
<dbReference type="EMBL" id="JAJJMA010071155">
    <property type="protein sequence ID" value="MCL7027700.1"/>
    <property type="molecule type" value="Genomic_DNA"/>
</dbReference>
<dbReference type="PANTHER" id="PTHR11361">
    <property type="entry name" value="DNA MISMATCH REPAIR PROTEIN MUTS FAMILY MEMBER"/>
    <property type="match status" value="1"/>
</dbReference>
<dbReference type="Pfam" id="PF05192">
    <property type="entry name" value="MutS_III"/>
    <property type="match status" value="1"/>
</dbReference>
<dbReference type="SUPFAM" id="SSF48334">
    <property type="entry name" value="DNA repair protein MutS, domain III"/>
    <property type="match status" value="1"/>
</dbReference>
<dbReference type="GO" id="GO:0005634">
    <property type="term" value="C:nucleus"/>
    <property type="evidence" value="ECO:0007669"/>
    <property type="project" value="TreeGrafter"/>
</dbReference>
<dbReference type="InterPro" id="IPR036187">
    <property type="entry name" value="DNA_mismatch_repair_MutS_sf"/>
</dbReference>
<keyword evidence="1" id="KW-0227">DNA damage</keyword>
<dbReference type="GO" id="GO:0030983">
    <property type="term" value="F:mismatched DNA binding"/>
    <property type="evidence" value="ECO:0007669"/>
    <property type="project" value="InterPro"/>
</dbReference>
<feature type="domain" description="DNA mismatch repair protein MutS core" evidence="2">
    <location>
        <begin position="5"/>
        <end position="57"/>
    </location>
</feature>
<evidence type="ECO:0000313" key="4">
    <source>
        <dbReference type="Proteomes" id="UP001177140"/>
    </source>
</evidence>
<name>A0AA41S2T8_PAPNU</name>
<dbReference type="GO" id="GO:0005524">
    <property type="term" value="F:ATP binding"/>
    <property type="evidence" value="ECO:0007669"/>
    <property type="project" value="InterPro"/>
</dbReference>
<dbReference type="Gene3D" id="1.10.1420.10">
    <property type="match status" value="1"/>
</dbReference>
<dbReference type="PANTHER" id="PTHR11361:SF122">
    <property type="entry name" value="DNA MISMATCH REPAIR PROTEIN MSH3"/>
    <property type="match status" value="1"/>
</dbReference>
<reference evidence="3" key="1">
    <citation type="submission" date="2022-03" db="EMBL/GenBank/DDBJ databases">
        <title>A functionally conserved STORR gene fusion in Papaver species that diverged 16.8 million years ago.</title>
        <authorList>
            <person name="Catania T."/>
        </authorList>
    </citation>
    <scope>NUCLEOTIDE SEQUENCE</scope>
    <source>
        <strain evidence="3">S-191538</strain>
    </source>
</reference>
<dbReference type="InterPro" id="IPR045076">
    <property type="entry name" value="MutS"/>
</dbReference>